<dbReference type="RefSeq" id="WP_078199131.1">
    <property type="nucleotide sequence ID" value="NZ_CP017758.1"/>
</dbReference>
<dbReference type="OrthoDB" id="8966486at2"/>
<name>A0A1U9UVJ2_CUPNE</name>
<dbReference type="Proteomes" id="UP000189627">
    <property type="component" value="Chromosome 2"/>
</dbReference>
<sequence>MSKADKKRYLKALNRRLKKESAGKFDALFVFDPPGSKPKDATGVTISGPASDEVLAVMNAVQARVFAKFEGTAMPG</sequence>
<gene>
    <name evidence="1" type="ORF">BJN34_22785</name>
</gene>
<accession>A0A1U9UVJ2</accession>
<proteinExistence type="predicted"/>
<evidence type="ECO:0000313" key="1">
    <source>
        <dbReference type="EMBL" id="AQV96693.1"/>
    </source>
</evidence>
<organism evidence="1 2">
    <name type="scientific">Cupriavidus necator</name>
    <name type="common">Alcaligenes eutrophus</name>
    <name type="synonym">Ralstonia eutropha</name>
    <dbReference type="NCBI Taxonomy" id="106590"/>
    <lineage>
        <taxon>Bacteria</taxon>
        <taxon>Pseudomonadati</taxon>
        <taxon>Pseudomonadota</taxon>
        <taxon>Betaproteobacteria</taxon>
        <taxon>Burkholderiales</taxon>
        <taxon>Burkholderiaceae</taxon>
        <taxon>Cupriavidus</taxon>
    </lineage>
</organism>
<protein>
    <submittedName>
        <fullName evidence="1">Uncharacterized protein</fullName>
    </submittedName>
</protein>
<reference evidence="2" key="1">
    <citation type="submission" date="2017-02" db="EMBL/GenBank/DDBJ databases">
        <title>Complete genome sequence of Cupriavidus necator strain NH9, a 3-chlorobenzoate degrader.</title>
        <authorList>
            <person name="Moriuchi R."/>
            <person name="Dohra H."/>
            <person name="Ogawa N."/>
        </authorList>
    </citation>
    <scope>NUCLEOTIDE SEQUENCE [LARGE SCALE GENOMIC DNA]</scope>
    <source>
        <strain evidence="2">NH9</strain>
    </source>
</reference>
<dbReference type="AlphaFoldDB" id="A0A1U9UVJ2"/>
<dbReference type="KEGG" id="cuh:BJN34_22785"/>
<evidence type="ECO:0000313" key="2">
    <source>
        <dbReference type="Proteomes" id="UP000189627"/>
    </source>
</evidence>
<dbReference type="EMBL" id="CP017758">
    <property type="protein sequence ID" value="AQV96693.1"/>
    <property type="molecule type" value="Genomic_DNA"/>
</dbReference>